<evidence type="ECO:0000259" key="3">
    <source>
        <dbReference type="PROSITE" id="PS50801"/>
    </source>
</evidence>
<dbReference type="EMBL" id="JAGIYZ010000019">
    <property type="protein sequence ID" value="MBP0465840.1"/>
    <property type="molecule type" value="Genomic_DNA"/>
</dbReference>
<dbReference type="InterPro" id="IPR003658">
    <property type="entry name" value="Anti-sigma_ant"/>
</dbReference>
<dbReference type="RefSeq" id="WP_209353226.1">
    <property type="nucleotide sequence ID" value="NZ_JAGIYZ010000019.1"/>
</dbReference>
<sequence length="113" mass="11709">MEFSIAAAGPRAARIAFRGRLDAAGAERIEEALAAALAREQRHLLFDLTEVAFVGSLGIRLITASARAAGRRGLRLAVFGAQPQVQEVFDTVALDAILPIAADEAAALAAIGA</sequence>
<dbReference type="Pfam" id="PF01740">
    <property type="entry name" value="STAS"/>
    <property type="match status" value="1"/>
</dbReference>
<gene>
    <name evidence="4" type="ORF">J5Y09_18080</name>
</gene>
<reference evidence="4 5" key="1">
    <citation type="submission" date="2021-03" db="EMBL/GenBank/DDBJ databases">
        <authorList>
            <person name="So Y."/>
        </authorList>
    </citation>
    <scope>NUCLEOTIDE SEQUENCE [LARGE SCALE GENOMIC DNA]</scope>
    <source>
        <strain evidence="4 5">PWR1</strain>
    </source>
</reference>
<comment type="similarity">
    <text evidence="1 2">Belongs to the anti-sigma-factor antagonist family.</text>
</comment>
<dbReference type="CDD" id="cd07043">
    <property type="entry name" value="STAS_anti-anti-sigma_factors"/>
    <property type="match status" value="1"/>
</dbReference>
<comment type="caution">
    <text evidence="4">The sequence shown here is derived from an EMBL/GenBank/DDBJ whole genome shotgun (WGS) entry which is preliminary data.</text>
</comment>
<dbReference type="SUPFAM" id="SSF52091">
    <property type="entry name" value="SpoIIaa-like"/>
    <property type="match status" value="1"/>
</dbReference>
<keyword evidence="5" id="KW-1185">Reference proteome</keyword>
<proteinExistence type="inferred from homology"/>
<organism evidence="4 5">
    <name type="scientific">Roseomonas nitratireducens</name>
    <dbReference type="NCBI Taxonomy" id="2820810"/>
    <lineage>
        <taxon>Bacteria</taxon>
        <taxon>Pseudomonadati</taxon>
        <taxon>Pseudomonadota</taxon>
        <taxon>Alphaproteobacteria</taxon>
        <taxon>Acetobacterales</taxon>
        <taxon>Roseomonadaceae</taxon>
        <taxon>Roseomonas</taxon>
    </lineage>
</organism>
<dbReference type="Proteomes" id="UP000680815">
    <property type="component" value="Unassembled WGS sequence"/>
</dbReference>
<dbReference type="InterPro" id="IPR036513">
    <property type="entry name" value="STAS_dom_sf"/>
</dbReference>
<evidence type="ECO:0000256" key="2">
    <source>
        <dbReference type="RuleBase" id="RU003749"/>
    </source>
</evidence>
<name>A0ABS4AWU6_9PROT</name>
<dbReference type="InterPro" id="IPR002645">
    <property type="entry name" value="STAS_dom"/>
</dbReference>
<dbReference type="PANTHER" id="PTHR33495">
    <property type="entry name" value="ANTI-SIGMA FACTOR ANTAGONIST TM_1081-RELATED-RELATED"/>
    <property type="match status" value="1"/>
</dbReference>
<evidence type="ECO:0000256" key="1">
    <source>
        <dbReference type="ARBA" id="ARBA00009013"/>
    </source>
</evidence>
<dbReference type="PANTHER" id="PTHR33495:SF2">
    <property type="entry name" value="ANTI-SIGMA FACTOR ANTAGONIST TM_1081-RELATED"/>
    <property type="match status" value="1"/>
</dbReference>
<feature type="domain" description="STAS" evidence="3">
    <location>
        <begin position="15"/>
        <end position="111"/>
    </location>
</feature>
<evidence type="ECO:0000313" key="5">
    <source>
        <dbReference type="Proteomes" id="UP000680815"/>
    </source>
</evidence>
<protein>
    <recommendedName>
        <fullName evidence="2">Anti-sigma factor antagonist</fullName>
    </recommendedName>
</protein>
<dbReference type="NCBIfam" id="TIGR00377">
    <property type="entry name" value="ant_ant_sig"/>
    <property type="match status" value="1"/>
</dbReference>
<dbReference type="PROSITE" id="PS50801">
    <property type="entry name" value="STAS"/>
    <property type="match status" value="1"/>
</dbReference>
<evidence type="ECO:0000313" key="4">
    <source>
        <dbReference type="EMBL" id="MBP0465840.1"/>
    </source>
</evidence>
<accession>A0ABS4AWU6</accession>
<dbReference type="Gene3D" id="3.30.750.24">
    <property type="entry name" value="STAS domain"/>
    <property type="match status" value="1"/>
</dbReference>